<dbReference type="FunFam" id="1.10.287.130:FF:000001">
    <property type="entry name" value="Two-component sensor histidine kinase"/>
    <property type="match status" value="1"/>
</dbReference>
<dbReference type="SUPFAM" id="SSF47384">
    <property type="entry name" value="Homodimeric domain of signal transducing histidine kinase"/>
    <property type="match status" value="1"/>
</dbReference>
<dbReference type="AlphaFoldDB" id="A0A7G9G8T9"/>
<dbReference type="Gene3D" id="3.30.565.10">
    <property type="entry name" value="Histidine kinase-like ATPase, C-terminal domain"/>
    <property type="match status" value="1"/>
</dbReference>
<evidence type="ECO:0000256" key="5">
    <source>
        <dbReference type="ARBA" id="ARBA00022553"/>
    </source>
</evidence>
<evidence type="ECO:0000256" key="6">
    <source>
        <dbReference type="ARBA" id="ARBA00022679"/>
    </source>
</evidence>
<dbReference type="PANTHER" id="PTHR45528">
    <property type="entry name" value="SENSOR HISTIDINE KINASE CPXA"/>
    <property type="match status" value="1"/>
</dbReference>
<evidence type="ECO:0000256" key="11">
    <source>
        <dbReference type="ARBA" id="ARBA00022989"/>
    </source>
</evidence>
<feature type="transmembrane region" description="Helical" evidence="14">
    <location>
        <begin position="177"/>
        <end position="198"/>
    </location>
</feature>
<dbReference type="Pfam" id="PF00672">
    <property type="entry name" value="HAMP"/>
    <property type="match status" value="1"/>
</dbReference>
<dbReference type="CDD" id="cd00082">
    <property type="entry name" value="HisKA"/>
    <property type="match status" value="1"/>
</dbReference>
<dbReference type="InterPro" id="IPR004358">
    <property type="entry name" value="Sig_transdc_His_kin-like_C"/>
</dbReference>
<keyword evidence="18" id="KW-1185">Reference proteome</keyword>
<evidence type="ECO:0000313" key="18">
    <source>
        <dbReference type="Proteomes" id="UP000515860"/>
    </source>
</evidence>
<dbReference type="InterPro" id="IPR036097">
    <property type="entry name" value="HisK_dim/P_sf"/>
</dbReference>
<evidence type="ECO:0000256" key="1">
    <source>
        <dbReference type="ARBA" id="ARBA00000085"/>
    </source>
</evidence>
<keyword evidence="9 17" id="KW-0418">Kinase</keyword>
<keyword evidence="13 14" id="KW-0472">Membrane</keyword>
<gene>
    <name evidence="17" type="ORF">H9Q79_09665</name>
</gene>
<evidence type="ECO:0000256" key="8">
    <source>
        <dbReference type="ARBA" id="ARBA00022741"/>
    </source>
</evidence>
<protein>
    <recommendedName>
        <fullName evidence="3">histidine kinase</fullName>
        <ecNumber evidence="3">2.7.13.3</ecNumber>
    </recommendedName>
</protein>
<evidence type="ECO:0000313" key="17">
    <source>
        <dbReference type="EMBL" id="QNM07221.1"/>
    </source>
</evidence>
<evidence type="ECO:0000256" key="7">
    <source>
        <dbReference type="ARBA" id="ARBA00022692"/>
    </source>
</evidence>
<dbReference type="SUPFAM" id="SSF158472">
    <property type="entry name" value="HAMP domain-like"/>
    <property type="match status" value="1"/>
</dbReference>
<evidence type="ECO:0000256" key="12">
    <source>
        <dbReference type="ARBA" id="ARBA00023012"/>
    </source>
</evidence>
<name>A0A7G9G8T9_9FIRM</name>
<dbReference type="Proteomes" id="UP000515860">
    <property type="component" value="Chromosome"/>
</dbReference>
<keyword evidence="4" id="KW-1003">Cell membrane</keyword>
<evidence type="ECO:0000256" key="9">
    <source>
        <dbReference type="ARBA" id="ARBA00022777"/>
    </source>
</evidence>
<feature type="domain" description="HAMP" evidence="16">
    <location>
        <begin position="195"/>
        <end position="247"/>
    </location>
</feature>
<feature type="domain" description="Histidine kinase" evidence="15">
    <location>
        <begin position="262"/>
        <end position="476"/>
    </location>
</feature>
<evidence type="ECO:0000259" key="16">
    <source>
        <dbReference type="PROSITE" id="PS50885"/>
    </source>
</evidence>
<dbReference type="PRINTS" id="PR00344">
    <property type="entry name" value="BCTRLSENSOR"/>
</dbReference>
<dbReference type="SMART" id="SM00304">
    <property type="entry name" value="HAMP"/>
    <property type="match status" value="1"/>
</dbReference>
<evidence type="ECO:0000256" key="3">
    <source>
        <dbReference type="ARBA" id="ARBA00012438"/>
    </source>
</evidence>
<dbReference type="InterPro" id="IPR036890">
    <property type="entry name" value="HATPase_C_sf"/>
</dbReference>
<evidence type="ECO:0000256" key="10">
    <source>
        <dbReference type="ARBA" id="ARBA00022840"/>
    </source>
</evidence>
<keyword evidence="6" id="KW-0808">Transferase</keyword>
<dbReference type="SUPFAM" id="SSF55874">
    <property type="entry name" value="ATPase domain of HSP90 chaperone/DNA topoisomerase II/histidine kinase"/>
    <property type="match status" value="1"/>
</dbReference>
<dbReference type="PANTHER" id="PTHR45528:SF1">
    <property type="entry name" value="SENSOR HISTIDINE KINASE CPXA"/>
    <property type="match status" value="1"/>
</dbReference>
<dbReference type="InterPro" id="IPR005467">
    <property type="entry name" value="His_kinase_dom"/>
</dbReference>
<dbReference type="Gene3D" id="1.10.287.130">
    <property type="match status" value="1"/>
</dbReference>
<dbReference type="RefSeq" id="WP_118647422.1">
    <property type="nucleotide sequence ID" value="NZ_CP060635.1"/>
</dbReference>
<dbReference type="InterPro" id="IPR003594">
    <property type="entry name" value="HATPase_dom"/>
</dbReference>
<keyword evidence="5" id="KW-0597">Phosphoprotein</keyword>
<keyword evidence="7 14" id="KW-0812">Transmembrane</keyword>
<evidence type="ECO:0000256" key="14">
    <source>
        <dbReference type="SAM" id="Phobius"/>
    </source>
</evidence>
<sequence length="485" mass="55069">MKLWQRIFFSSFILIILAIDITMAVTLNMNFRTTVERETNRAALQNAYYAENLRSQVVYRRLKDNRLRLPADQVKELVENMVKGQTAGKDTLVVCQPDGQSIGEVKMGAAGLLTGEFKTRVVEENQMLSLIRESDSKSYILIGAPAELEAETYYIYTISDISDIYKSLEQQLRFAQLASLIFAVLIGGIQILVVNRLLNPLNRINRALRRIAGGDYTLRLPDYRSPEFSELARNINRMSASIEKNVDEVQGLADERQRFVDNFAHEMKTPLTSIMGFADLMRIQKDMGEKKRREYSGIIVEQTKRLQSLSSKMLQLSSLKHVSLDLQKTEVNRLFYDVYKTVLPLMTSRRIHLKIEPCKGEVLVDRDLFELLLSNLLDNAGKASAEGKTVRMWAEPEEGIWKFHVQDQGVGMSEDDIRHVMEPFYMVDKSRSRKSGGVGLGLSLCARIVELHRGTLEISSSPGEGTCVTVILEERKGGDIIEEME</sequence>
<comment type="subcellular location">
    <subcellularLocation>
        <location evidence="2">Cell membrane</location>
        <topology evidence="2">Multi-pass membrane protein</topology>
    </subcellularLocation>
</comment>
<keyword evidence="11 14" id="KW-1133">Transmembrane helix</keyword>
<evidence type="ECO:0000259" key="15">
    <source>
        <dbReference type="PROSITE" id="PS50109"/>
    </source>
</evidence>
<evidence type="ECO:0000256" key="2">
    <source>
        <dbReference type="ARBA" id="ARBA00004651"/>
    </source>
</evidence>
<dbReference type="InterPro" id="IPR003660">
    <property type="entry name" value="HAMP_dom"/>
</dbReference>
<comment type="catalytic activity">
    <reaction evidence="1">
        <text>ATP + protein L-histidine = ADP + protein N-phospho-L-histidine.</text>
        <dbReference type="EC" id="2.7.13.3"/>
    </reaction>
</comment>
<keyword evidence="8" id="KW-0547">Nucleotide-binding</keyword>
<dbReference type="InterPro" id="IPR003661">
    <property type="entry name" value="HisK_dim/P_dom"/>
</dbReference>
<evidence type="ECO:0000256" key="13">
    <source>
        <dbReference type="ARBA" id="ARBA00023136"/>
    </source>
</evidence>
<dbReference type="PROSITE" id="PS50885">
    <property type="entry name" value="HAMP"/>
    <property type="match status" value="1"/>
</dbReference>
<organism evidence="17 18">
    <name type="scientific">Wansuia hejianensis</name>
    <dbReference type="NCBI Taxonomy" id="2763667"/>
    <lineage>
        <taxon>Bacteria</taxon>
        <taxon>Bacillati</taxon>
        <taxon>Bacillota</taxon>
        <taxon>Clostridia</taxon>
        <taxon>Lachnospirales</taxon>
        <taxon>Lachnospiraceae</taxon>
        <taxon>Wansuia</taxon>
    </lineage>
</organism>
<dbReference type="Gene3D" id="6.10.340.10">
    <property type="match status" value="1"/>
</dbReference>
<dbReference type="Pfam" id="PF00512">
    <property type="entry name" value="HisKA"/>
    <property type="match status" value="1"/>
</dbReference>
<dbReference type="KEGG" id="whj:H9Q79_09665"/>
<dbReference type="Pfam" id="PF02518">
    <property type="entry name" value="HATPase_c"/>
    <property type="match status" value="1"/>
</dbReference>
<dbReference type="InterPro" id="IPR050398">
    <property type="entry name" value="HssS/ArlS-like"/>
</dbReference>
<evidence type="ECO:0000256" key="4">
    <source>
        <dbReference type="ARBA" id="ARBA00022475"/>
    </source>
</evidence>
<dbReference type="SMART" id="SM00388">
    <property type="entry name" value="HisKA"/>
    <property type="match status" value="1"/>
</dbReference>
<dbReference type="PROSITE" id="PS50109">
    <property type="entry name" value="HIS_KIN"/>
    <property type="match status" value="1"/>
</dbReference>
<dbReference type="EC" id="2.7.13.3" evidence="3"/>
<dbReference type="CDD" id="cd06225">
    <property type="entry name" value="HAMP"/>
    <property type="match status" value="1"/>
</dbReference>
<accession>A0A7G9G8T9</accession>
<dbReference type="EMBL" id="CP060635">
    <property type="protein sequence ID" value="QNM07221.1"/>
    <property type="molecule type" value="Genomic_DNA"/>
</dbReference>
<proteinExistence type="predicted"/>
<keyword evidence="10" id="KW-0067">ATP-binding</keyword>
<dbReference type="GO" id="GO:0005524">
    <property type="term" value="F:ATP binding"/>
    <property type="evidence" value="ECO:0007669"/>
    <property type="project" value="UniProtKB-KW"/>
</dbReference>
<keyword evidence="12" id="KW-0902">Two-component regulatory system</keyword>
<dbReference type="GO" id="GO:0000155">
    <property type="term" value="F:phosphorelay sensor kinase activity"/>
    <property type="evidence" value="ECO:0007669"/>
    <property type="project" value="InterPro"/>
</dbReference>
<dbReference type="GO" id="GO:0005886">
    <property type="term" value="C:plasma membrane"/>
    <property type="evidence" value="ECO:0007669"/>
    <property type="project" value="UniProtKB-SubCell"/>
</dbReference>
<dbReference type="SMART" id="SM00387">
    <property type="entry name" value="HATPase_c"/>
    <property type="match status" value="1"/>
</dbReference>
<reference evidence="17 18" key="1">
    <citation type="submission" date="2020-08" db="EMBL/GenBank/DDBJ databases">
        <authorList>
            <person name="Liu C."/>
            <person name="Sun Q."/>
        </authorList>
    </citation>
    <scope>NUCLEOTIDE SEQUENCE [LARGE SCALE GENOMIC DNA]</scope>
    <source>
        <strain evidence="17 18">NSJ-29</strain>
    </source>
</reference>